<evidence type="ECO:0000313" key="3">
    <source>
        <dbReference type="EMBL" id="KAF8822176.1"/>
    </source>
</evidence>
<comment type="similarity">
    <text evidence="1">Belongs to the thymidylate kinase family.</text>
</comment>
<protein>
    <submittedName>
        <fullName evidence="3">Thymidylate kinase</fullName>
    </submittedName>
</protein>
<dbReference type="Pfam" id="PF02223">
    <property type="entry name" value="Thymidylate_kin"/>
    <property type="match status" value="1"/>
</dbReference>
<name>A0ABQ7JDX8_9APIC</name>
<dbReference type="EMBL" id="JADAQX010000075">
    <property type="protein sequence ID" value="KAF8822176.1"/>
    <property type="molecule type" value="Genomic_DNA"/>
</dbReference>
<keyword evidence="3" id="KW-0418">Kinase</keyword>
<dbReference type="GO" id="GO:0016301">
    <property type="term" value="F:kinase activity"/>
    <property type="evidence" value="ECO:0007669"/>
    <property type="project" value="UniProtKB-KW"/>
</dbReference>
<organism evidence="3 4">
    <name type="scientific">Cardiosporidium cionae</name>
    <dbReference type="NCBI Taxonomy" id="476202"/>
    <lineage>
        <taxon>Eukaryota</taxon>
        <taxon>Sar</taxon>
        <taxon>Alveolata</taxon>
        <taxon>Apicomplexa</taxon>
        <taxon>Aconoidasida</taxon>
        <taxon>Nephromycida</taxon>
        <taxon>Cardiosporidium</taxon>
    </lineage>
</organism>
<dbReference type="Proteomes" id="UP000823046">
    <property type="component" value="Unassembled WGS sequence"/>
</dbReference>
<dbReference type="InterPro" id="IPR039430">
    <property type="entry name" value="Thymidylate_kin-like_dom"/>
</dbReference>
<evidence type="ECO:0000256" key="1">
    <source>
        <dbReference type="ARBA" id="ARBA00009776"/>
    </source>
</evidence>
<dbReference type="Gene3D" id="3.40.50.300">
    <property type="entry name" value="P-loop containing nucleotide triphosphate hydrolases"/>
    <property type="match status" value="1"/>
</dbReference>
<keyword evidence="3" id="KW-0808">Transferase</keyword>
<accession>A0ABQ7JDX8</accession>
<dbReference type="PANTHER" id="PTHR10344">
    <property type="entry name" value="THYMIDYLATE KINASE"/>
    <property type="match status" value="1"/>
</dbReference>
<reference evidence="3 4" key="1">
    <citation type="journal article" date="2020" name="bioRxiv">
        <title>Metabolic contributions of an alphaproteobacterial endosymbiont in the apicomplexan Cardiosporidium cionae.</title>
        <authorList>
            <person name="Hunter E.S."/>
            <person name="Paight C.J."/>
            <person name="Lane C.E."/>
        </authorList>
    </citation>
    <scope>NUCLEOTIDE SEQUENCE [LARGE SCALE GENOMIC DNA]</scope>
    <source>
        <strain evidence="3">ESH_2018</strain>
    </source>
</reference>
<dbReference type="PANTHER" id="PTHR10344:SF1">
    <property type="entry name" value="THYMIDYLATE KINASE"/>
    <property type="match status" value="1"/>
</dbReference>
<dbReference type="InterPro" id="IPR027417">
    <property type="entry name" value="P-loop_NTPase"/>
</dbReference>
<evidence type="ECO:0000259" key="2">
    <source>
        <dbReference type="Pfam" id="PF02223"/>
    </source>
</evidence>
<keyword evidence="4" id="KW-1185">Reference proteome</keyword>
<sequence length="145" mass="17266">MHIGPESQHKLLCSQNDWLTEDFQLKNSLFLNLDFEWCRNADKGLPTPDAVFYLDIKPESTATRAYYGEELYEKLNLQQRVYNTYNRFKEESYWHTLDGGKEANVIHQEIWKMFSDLHENIKKNKTRIEENLWCSPSMKENSPSL</sequence>
<comment type="caution">
    <text evidence="3">The sequence shown here is derived from an EMBL/GenBank/DDBJ whole genome shotgun (WGS) entry which is preliminary data.</text>
</comment>
<dbReference type="SUPFAM" id="SSF52540">
    <property type="entry name" value="P-loop containing nucleoside triphosphate hydrolases"/>
    <property type="match status" value="1"/>
</dbReference>
<gene>
    <name evidence="3" type="ORF">IE077_000855</name>
</gene>
<proteinExistence type="inferred from homology"/>
<evidence type="ECO:0000313" key="4">
    <source>
        <dbReference type="Proteomes" id="UP000823046"/>
    </source>
</evidence>
<feature type="domain" description="Thymidylate kinase-like" evidence="2">
    <location>
        <begin position="32"/>
        <end position="110"/>
    </location>
</feature>